<dbReference type="PANTHER" id="PTHR30363">
    <property type="entry name" value="HTH-TYPE TRANSCRIPTIONAL REGULATOR SRLR-RELATED"/>
    <property type="match status" value="1"/>
</dbReference>
<dbReference type="SUPFAM" id="SSF46785">
    <property type="entry name" value="Winged helix' DNA-binding domain"/>
    <property type="match status" value="1"/>
</dbReference>
<dbReference type="InterPro" id="IPR050313">
    <property type="entry name" value="Carb_Metab_HTH_regulators"/>
</dbReference>
<evidence type="ECO:0000313" key="6">
    <source>
        <dbReference type="Proteomes" id="UP000606044"/>
    </source>
</evidence>
<dbReference type="Proteomes" id="UP000606044">
    <property type="component" value="Unassembled WGS sequence"/>
</dbReference>
<dbReference type="SUPFAM" id="SSF100950">
    <property type="entry name" value="NagB/RpiA/CoA transferase-like"/>
    <property type="match status" value="1"/>
</dbReference>
<reference evidence="5" key="2">
    <citation type="submission" date="2020-09" db="EMBL/GenBank/DDBJ databases">
        <authorList>
            <person name="Sun Q."/>
            <person name="Sedlacek I."/>
        </authorList>
    </citation>
    <scope>NUCLEOTIDE SEQUENCE</scope>
    <source>
        <strain evidence="5">CCM 7897</strain>
    </source>
</reference>
<dbReference type="SMART" id="SM01134">
    <property type="entry name" value="DeoRC"/>
    <property type="match status" value="1"/>
</dbReference>
<dbReference type="InterPro" id="IPR014036">
    <property type="entry name" value="DeoR-like_C"/>
</dbReference>
<evidence type="ECO:0000256" key="1">
    <source>
        <dbReference type="ARBA" id="ARBA00022491"/>
    </source>
</evidence>
<dbReference type="InterPro" id="IPR001034">
    <property type="entry name" value="DeoR_HTH"/>
</dbReference>
<feature type="domain" description="HTH deoR-type" evidence="4">
    <location>
        <begin position="5"/>
        <end position="60"/>
    </location>
</feature>
<dbReference type="Pfam" id="PF00455">
    <property type="entry name" value="DeoRC"/>
    <property type="match status" value="1"/>
</dbReference>
<dbReference type="InterPro" id="IPR036390">
    <property type="entry name" value="WH_DNA-bd_sf"/>
</dbReference>
<comment type="caution">
    <text evidence="5">The sequence shown here is derived from an EMBL/GenBank/DDBJ whole genome shotgun (WGS) entry which is preliminary data.</text>
</comment>
<evidence type="ECO:0000313" key="5">
    <source>
        <dbReference type="EMBL" id="GGF71065.1"/>
    </source>
</evidence>
<keyword evidence="2" id="KW-0805">Transcription regulation</keyword>
<dbReference type="EMBL" id="BMCT01000004">
    <property type="protein sequence ID" value="GGF71065.1"/>
    <property type="molecule type" value="Genomic_DNA"/>
</dbReference>
<dbReference type="InterPro" id="IPR037171">
    <property type="entry name" value="NagB/RpiA_transferase-like"/>
</dbReference>
<keyword evidence="3" id="KW-0804">Transcription</keyword>
<reference evidence="5" key="1">
    <citation type="journal article" date="2014" name="Int. J. Syst. Evol. Microbiol.">
        <title>Complete genome sequence of Corynebacterium casei LMG S-19264T (=DSM 44701T), isolated from a smear-ripened cheese.</title>
        <authorList>
            <consortium name="US DOE Joint Genome Institute (JGI-PGF)"/>
            <person name="Walter F."/>
            <person name="Albersmeier A."/>
            <person name="Kalinowski J."/>
            <person name="Ruckert C."/>
        </authorList>
    </citation>
    <scope>NUCLEOTIDE SEQUENCE</scope>
    <source>
        <strain evidence="5">CCM 7897</strain>
    </source>
</reference>
<gene>
    <name evidence="5" type="ORF">GCM10007301_33510</name>
</gene>
<evidence type="ECO:0000256" key="2">
    <source>
        <dbReference type="ARBA" id="ARBA00023015"/>
    </source>
</evidence>
<evidence type="ECO:0000256" key="3">
    <source>
        <dbReference type="ARBA" id="ARBA00023163"/>
    </source>
</evidence>
<keyword evidence="1" id="KW-0678">Repressor</keyword>
<dbReference type="Gene3D" id="1.10.10.10">
    <property type="entry name" value="Winged helix-like DNA-binding domain superfamily/Winged helix DNA-binding domain"/>
    <property type="match status" value="1"/>
</dbReference>
<evidence type="ECO:0000259" key="4">
    <source>
        <dbReference type="PROSITE" id="PS51000"/>
    </source>
</evidence>
<keyword evidence="6" id="KW-1185">Reference proteome</keyword>
<proteinExistence type="predicted"/>
<dbReference type="GO" id="GO:0003700">
    <property type="term" value="F:DNA-binding transcription factor activity"/>
    <property type="evidence" value="ECO:0007669"/>
    <property type="project" value="InterPro"/>
</dbReference>
<dbReference type="PANTHER" id="PTHR30363:SF4">
    <property type="entry name" value="GLYCEROL-3-PHOSPHATE REGULON REPRESSOR"/>
    <property type="match status" value="1"/>
</dbReference>
<organism evidence="5 6">
    <name type="scientific">Azorhizobium oxalatiphilum</name>
    <dbReference type="NCBI Taxonomy" id="980631"/>
    <lineage>
        <taxon>Bacteria</taxon>
        <taxon>Pseudomonadati</taxon>
        <taxon>Pseudomonadota</taxon>
        <taxon>Alphaproteobacteria</taxon>
        <taxon>Hyphomicrobiales</taxon>
        <taxon>Xanthobacteraceae</taxon>
        <taxon>Azorhizobium</taxon>
    </lineage>
</organism>
<accession>A0A917C495</accession>
<name>A0A917C495_9HYPH</name>
<dbReference type="AlphaFoldDB" id="A0A917C495"/>
<dbReference type="PROSITE" id="PS51000">
    <property type="entry name" value="HTH_DEOR_2"/>
    <property type="match status" value="1"/>
</dbReference>
<dbReference type="SMART" id="SM00420">
    <property type="entry name" value="HTH_DEOR"/>
    <property type="match status" value="1"/>
</dbReference>
<dbReference type="InterPro" id="IPR036388">
    <property type="entry name" value="WH-like_DNA-bd_sf"/>
</dbReference>
<dbReference type="Pfam" id="PF08220">
    <property type="entry name" value="HTH_DeoR"/>
    <property type="match status" value="1"/>
</dbReference>
<sequence>MGMDASERQHKILAVARASGRVTVDDLSVRFQVTPQTIRKDLNDLCEQGLLARTHGGAVVTSSVENVAYTARRLIADAEKRAIGRAAAALIPDNSSLFINIGTTTEEVAKALIDRRDLLIITNNLHVAMQLYPNPAIKVIVAGGQVRHSDGAVIGASAIDLIQQFKVDLAVIGASAIDEDGTLLDFDYQEVRVSQAIIANARRVVLVSDHLKVGRSAPVRIAHIDQLDVFVTDKMVSSDLMRACKAAGVEVIETGMEVRPDAED</sequence>
<dbReference type="Gene3D" id="3.40.50.1360">
    <property type="match status" value="1"/>
</dbReference>
<protein>
    <submittedName>
        <fullName evidence="5">DeoR family transcriptional regulator</fullName>
    </submittedName>
</protein>
<dbReference type="PRINTS" id="PR00037">
    <property type="entry name" value="HTHLACR"/>
</dbReference>